<accession>A0A2M3ZPG3</accession>
<proteinExistence type="predicted"/>
<protein>
    <submittedName>
        <fullName evidence="1">Putative secreted peptide</fullName>
    </submittedName>
</protein>
<sequence>MCVRSLLLTLRTRVIGTRTFWAHFWRAVYKANPFRSLIFAPWHVHVGIHFPFHCHKCLCTIKPRNAQAAYAVVALISYSYCLQHYSIY</sequence>
<reference evidence="1" key="1">
    <citation type="submission" date="2018-01" db="EMBL/GenBank/DDBJ databases">
        <title>An insight into the sialome of Amazonian anophelines.</title>
        <authorList>
            <person name="Ribeiro J.M."/>
            <person name="Scarpassa V."/>
            <person name="Calvo E."/>
        </authorList>
    </citation>
    <scope>NUCLEOTIDE SEQUENCE</scope>
    <source>
        <tissue evidence="1">Salivary glands</tissue>
    </source>
</reference>
<organism evidence="1">
    <name type="scientific">Anopheles braziliensis</name>
    <dbReference type="NCBI Taxonomy" id="58242"/>
    <lineage>
        <taxon>Eukaryota</taxon>
        <taxon>Metazoa</taxon>
        <taxon>Ecdysozoa</taxon>
        <taxon>Arthropoda</taxon>
        <taxon>Hexapoda</taxon>
        <taxon>Insecta</taxon>
        <taxon>Pterygota</taxon>
        <taxon>Neoptera</taxon>
        <taxon>Endopterygota</taxon>
        <taxon>Diptera</taxon>
        <taxon>Nematocera</taxon>
        <taxon>Culicoidea</taxon>
        <taxon>Culicidae</taxon>
        <taxon>Anophelinae</taxon>
        <taxon>Anopheles</taxon>
    </lineage>
</organism>
<name>A0A2M3ZPG3_9DIPT</name>
<dbReference type="EMBL" id="GGFM01009644">
    <property type="protein sequence ID" value="MBW30395.1"/>
    <property type="molecule type" value="Transcribed_RNA"/>
</dbReference>
<evidence type="ECO:0000313" key="1">
    <source>
        <dbReference type="EMBL" id="MBW30395.1"/>
    </source>
</evidence>
<dbReference type="AlphaFoldDB" id="A0A2M3ZPG3"/>